<organism evidence="2 3">
    <name type="scientific">Laetiporus sulphureus 93-53</name>
    <dbReference type="NCBI Taxonomy" id="1314785"/>
    <lineage>
        <taxon>Eukaryota</taxon>
        <taxon>Fungi</taxon>
        <taxon>Dikarya</taxon>
        <taxon>Basidiomycota</taxon>
        <taxon>Agaricomycotina</taxon>
        <taxon>Agaricomycetes</taxon>
        <taxon>Polyporales</taxon>
        <taxon>Laetiporus</taxon>
    </lineage>
</organism>
<name>A0A165D6E6_9APHY</name>
<sequence length="497" mass="55209">MGLVLSVLSILFYYVARIRRAIHCRDTVPAKEILASAIASTQLHDGSTGKEFLPASSSVAISEADQDALCLIHEELTVIPATPSRDAFFHVPNELVLAIAELLPDSDLVCLTTLSCHMHYITVPIYLRRHGLRISGADKVVVLLRDDAIATLSFWRRSLLFQCPRILRVGINTPSEYMRLGRFFASLGSDSPLRNVKLFLDSPPGQQLVEVLDTLRHSCVSSITLWHRSSIICRPVLPCKHVSCSPDFSFSTLETFQPQVAALFDSSLSQWTLQMINSTSLVELTLVTPGLASPPWSLILERLAIPTLRILRIEGELTHLALDRFLQRHRGLEELHIGYHSDYGRVARRRTPPSDLSHLWVLAVPTMYLLHILGDERTSAATLERLTILPSLHCEKIAEFVCSLSKVLTLVSELEELYWLNCTFPPFMAAGVDEIPNGIIGLPLSDVLLPNVKYVVLEQASSENKRDSFSALLLDFNHGGALSGSARLRTALSNLLD</sequence>
<keyword evidence="1" id="KW-0732">Signal</keyword>
<dbReference type="RefSeq" id="XP_040761979.1">
    <property type="nucleotide sequence ID" value="XM_040912900.1"/>
</dbReference>
<dbReference type="Proteomes" id="UP000076871">
    <property type="component" value="Unassembled WGS sequence"/>
</dbReference>
<reference evidence="2 3" key="1">
    <citation type="journal article" date="2016" name="Mol. Biol. Evol.">
        <title>Comparative Genomics of Early-Diverging Mushroom-Forming Fungi Provides Insights into the Origins of Lignocellulose Decay Capabilities.</title>
        <authorList>
            <person name="Nagy L.G."/>
            <person name="Riley R."/>
            <person name="Tritt A."/>
            <person name="Adam C."/>
            <person name="Daum C."/>
            <person name="Floudas D."/>
            <person name="Sun H."/>
            <person name="Yadav J.S."/>
            <person name="Pangilinan J."/>
            <person name="Larsson K.H."/>
            <person name="Matsuura K."/>
            <person name="Barry K."/>
            <person name="Labutti K."/>
            <person name="Kuo R."/>
            <person name="Ohm R.A."/>
            <person name="Bhattacharya S.S."/>
            <person name="Shirouzu T."/>
            <person name="Yoshinaga Y."/>
            <person name="Martin F.M."/>
            <person name="Grigoriev I.V."/>
            <person name="Hibbett D.S."/>
        </authorList>
    </citation>
    <scope>NUCLEOTIDE SEQUENCE [LARGE SCALE GENOMIC DNA]</scope>
    <source>
        <strain evidence="2 3">93-53</strain>
    </source>
</reference>
<dbReference type="EMBL" id="KV427638">
    <property type="protein sequence ID" value="KZT04239.1"/>
    <property type="molecule type" value="Genomic_DNA"/>
</dbReference>
<keyword evidence="3" id="KW-1185">Reference proteome</keyword>
<dbReference type="AlphaFoldDB" id="A0A165D6E6"/>
<dbReference type="InParanoid" id="A0A165D6E6"/>
<evidence type="ECO:0000256" key="1">
    <source>
        <dbReference type="SAM" id="SignalP"/>
    </source>
</evidence>
<protein>
    <recommendedName>
        <fullName evidence="4">F-box domain-containing protein</fullName>
    </recommendedName>
</protein>
<proteinExistence type="predicted"/>
<dbReference type="OrthoDB" id="2635672at2759"/>
<feature type="signal peptide" evidence="1">
    <location>
        <begin position="1"/>
        <end position="17"/>
    </location>
</feature>
<evidence type="ECO:0000313" key="2">
    <source>
        <dbReference type="EMBL" id="KZT04239.1"/>
    </source>
</evidence>
<evidence type="ECO:0000313" key="3">
    <source>
        <dbReference type="Proteomes" id="UP000076871"/>
    </source>
</evidence>
<accession>A0A165D6E6</accession>
<feature type="chain" id="PRO_5007856394" description="F-box domain-containing protein" evidence="1">
    <location>
        <begin position="18"/>
        <end position="497"/>
    </location>
</feature>
<evidence type="ECO:0008006" key="4">
    <source>
        <dbReference type="Google" id="ProtNLM"/>
    </source>
</evidence>
<gene>
    <name evidence="2" type="ORF">LAESUDRAFT_761359</name>
</gene>
<dbReference type="GeneID" id="63829928"/>